<dbReference type="PIRSF" id="PIRSF009467">
    <property type="entry name" value="Ureas_acces_UreF"/>
    <property type="match status" value="1"/>
</dbReference>
<keyword evidence="1" id="KW-0143">Chaperone</keyword>
<name>T0CJJ2_ALIAG</name>
<dbReference type="PANTHER" id="PTHR33620">
    <property type="entry name" value="UREASE ACCESSORY PROTEIN F"/>
    <property type="match status" value="1"/>
</dbReference>
<dbReference type="InterPro" id="IPR002639">
    <property type="entry name" value="UreF"/>
</dbReference>
<evidence type="ECO:0000256" key="1">
    <source>
        <dbReference type="HAMAP-Rule" id="MF_01385"/>
    </source>
</evidence>
<dbReference type="GO" id="GO:0016151">
    <property type="term" value="F:nickel cation binding"/>
    <property type="evidence" value="ECO:0007669"/>
    <property type="project" value="UniProtKB-UniRule"/>
</dbReference>
<dbReference type="Proteomes" id="UP000829401">
    <property type="component" value="Chromosome"/>
</dbReference>
<keyword evidence="1" id="KW-0996">Nickel insertion</keyword>
<dbReference type="OrthoDB" id="9798772at2"/>
<dbReference type="Gene3D" id="1.10.4190.10">
    <property type="entry name" value="Urease accessory protein UreF"/>
    <property type="match status" value="1"/>
</dbReference>
<dbReference type="STRING" id="1356854.N007_18945"/>
<sequence length="228" mass="24725">MNAQQLSFMLQICDGNFPNGAFSHSFGLETLIETGVVHDAATFQSALKSWFDLQLIPFDGLAAHLAWTYAHARDVAGVIRLAHLVSSSLIAEQAKRGALQIGRRSLQVLNGLVPGGITEWYWQRVRAGEVETTHGIALAVAAAEMGIEQSLSTTAVLYSALSSLVAAGVRAIPIGQTVGQQILATARRWIEEAPDFTGRTPEDISSSAVRWEIAQMNHKRLNGRLFMS</sequence>
<comment type="subunit">
    <text evidence="1">UreD, UreF and UreG form a complex that acts as a GTP-hydrolysis-dependent molecular chaperone, activating the urease apoprotein by helping to assemble the nickel containing metallocenter of UreC. The UreE protein probably delivers the nickel.</text>
</comment>
<dbReference type="RefSeq" id="WP_021294893.1">
    <property type="nucleotide sequence ID" value="NZ_AURB01000021.1"/>
</dbReference>
<evidence type="ECO:0000313" key="3">
    <source>
        <dbReference type="Proteomes" id="UP000829401"/>
    </source>
</evidence>
<organism evidence="2 3">
    <name type="scientific">Alicyclobacillus acidoterrestris (strain ATCC 49025 / DSM 3922 / CIP 106132 / NCIMB 13137 / GD3B)</name>
    <dbReference type="NCBI Taxonomy" id="1356854"/>
    <lineage>
        <taxon>Bacteria</taxon>
        <taxon>Bacillati</taxon>
        <taxon>Bacillota</taxon>
        <taxon>Bacilli</taxon>
        <taxon>Bacillales</taxon>
        <taxon>Alicyclobacillaceae</taxon>
        <taxon>Alicyclobacillus</taxon>
    </lineage>
</organism>
<dbReference type="eggNOG" id="COG0830">
    <property type="taxonomic scope" value="Bacteria"/>
</dbReference>
<accession>T0CJJ2</accession>
<evidence type="ECO:0000313" key="2">
    <source>
        <dbReference type="EMBL" id="UNO50031.1"/>
    </source>
</evidence>
<keyword evidence="1" id="KW-0963">Cytoplasm</keyword>
<comment type="function">
    <text evidence="1">Required for maturation of urease via the functional incorporation of the urease nickel metallocenter.</text>
</comment>
<gene>
    <name evidence="1" type="primary">ureF</name>
    <name evidence="2" type="ORF">K1I37_05940</name>
</gene>
<dbReference type="HAMAP" id="MF_01385">
    <property type="entry name" value="UreF"/>
    <property type="match status" value="1"/>
</dbReference>
<comment type="similarity">
    <text evidence="1">Belongs to the UreF family.</text>
</comment>
<dbReference type="Pfam" id="PF01730">
    <property type="entry name" value="UreF"/>
    <property type="match status" value="1"/>
</dbReference>
<comment type="subcellular location">
    <subcellularLocation>
        <location evidence="1">Cytoplasm</location>
    </subcellularLocation>
</comment>
<dbReference type="PANTHER" id="PTHR33620:SF1">
    <property type="entry name" value="UREASE ACCESSORY PROTEIN F"/>
    <property type="match status" value="1"/>
</dbReference>
<dbReference type="InterPro" id="IPR038277">
    <property type="entry name" value="UreF_sf"/>
</dbReference>
<dbReference type="KEGG" id="aaco:K1I37_05940"/>
<dbReference type="GO" id="GO:0005737">
    <property type="term" value="C:cytoplasm"/>
    <property type="evidence" value="ECO:0007669"/>
    <property type="project" value="UniProtKB-SubCell"/>
</dbReference>
<proteinExistence type="inferred from homology"/>
<keyword evidence="3" id="KW-1185">Reference proteome</keyword>
<accession>A0A9E7CZC0</accession>
<dbReference type="EMBL" id="CP080467">
    <property type="protein sequence ID" value="UNO50031.1"/>
    <property type="molecule type" value="Genomic_DNA"/>
</dbReference>
<protein>
    <recommendedName>
        <fullName evidence="1">Urease accessory protein UreF</fullName>
    </recommendedName>
</protein>
<dbReference type="AlphaFoldDB" id="T0CJJ2"/>
<reference evidence="3" key="1">
    <citation type="journal article" date="2022" name="G3 (Bethesda)">
        <title>Unveiling the complete genome sequence of Alicyclobacillus acidoterrestris DSM 3922T, a taint-producing strain.</title>
        <authorList>
            <person name="Leonardo I.C."/>
            <person name="Barreto Crespo M.T."/>
            <person name="Gaspar F.B."/>
        </authorList>
    </citation>
    <scope>NUCLEOTIDE SEQUENCE [LARGE SCALE GENOMIC DNA]</scope>
    <source>
        <strain evidence="3">DSM 3922</strain>
    </source>
</reference>